<dbReference type="Proteomes" id="UP000054845">
    <property type="component" value="Unassembled WGS sequence"/>
</dbReference>
<dbReference type="AlphaFoldDB" id="A0A0P1A4D9"/>
<sequence length="78" mass="8111">MPHKPQPGGAGEPSSRSTSGTSAGNGPTRQIQEGKEVKGNYVTCVGLDEILMAPIDHVVLCNPDLLQDSLKLGNLVVS</sequence>
<name>A0A0P1A4D9_9BASI</name>
<dbReference type="EMBL" id="CCYA01000036">
    <property type="protein sequence ID" value="CEG19317.1"/>
    <property type="molecule type" value="Genomic_DNA"/>
</dbReference>
<organism evidence="2 3">
    <name type="scientific">Ceraceosorus bombacis</name>
    <dbReference type="NCBI Taxonomy" id="401625"/>
    <lineage>
        <taxon>Eukaryota</taxon>
        <taxon>Fungi</taxon>
        <taxon>Dikarya</taxon>
        <taxon>Basidiomycota</taxon>
        <taxon>Ustilaginomycotina</taxon>
        <taxon>Exobasidiomycetes</taxon>
        <taxon>Ceraceosorales</taxon>
        <taxon>Ceraceosoraceae</taxon>
        <taxon>Ceraceosorus</taxon>
    </lineage>
</organism>
<feature type="region of interest" description="Disordered" evidence="1">
    <location>
        <begin position="1"/>
        <end position="35"/>
    </location>
</feature>
<reference evidence="2 3" key="1">
    <citation type="submission" date="2014-09" db="EMBL/GenBank/DDBJ databases">
        <authorList>
            <person name="Magalhaes I.L.F."/>
            <person name="Oliveira U."/>
            <person name="Santos F.R."/>
            <person name="Vidigal T.H.D.A."/>
            <person name="Brescovit A.D."/>
            <person name="Santos A.J."/>
        </authorList>
    </citation>
    <scope>NUCLEOTIDE SEQUENCE [LARGE SCALE GENOMIC DNA]</scope>
</reference>
<accession>A0A0P1A4D9</accession>
<evidence type="ECO:0000313" key="2">
    <source>
        <dbReference type="EMBL" id="CEG19317.1"/>
    </source>
</evidence>
<protein>
    <submittedName>
        <fullName evidence="2">Uncharacterized protein</fullName>
    </submittedName>
</protein>
<feature type="compositionally biased region" description="Polar residues" evidence="1">
    <location>
        <begin position="14"/>
        <end position="31"/>
    </location>
</feature>
<evidence type="ECO:0000313" key="3">
    <source>
        <dbReference type="Proteomes" id="UP000054845"/>
    </source>
</evidence>
<keyword evidence="3" id="KW-1185">Reference proteome</keyword>
<proteinExistence type="predicted"/>
<evidence type="ECO:0000256" key="1">
    <source>
        <dbReference type="SAM" id="MobiDB-lite"/>
    </source>
</evidence>